<feature type="region of interest" description="Disordered" evidence="2">
    <location>
        <begin position="69"/>
        <end position="89"/>
    </location>
</feature>
<keyword evidence="5" id="KW-1185">Reference proteome</keyword>
<organism evidence="4 5">
    <name type="scientific">Nocardioides ginsengisegetis</name>
    <dbReference type="NCBI Taxonomy" id="661491"/>
    <lineage>
        <taxon>Bacteria</taxon>
        <taxon>Bacillati</taxon>
        <taxon>Actinomycetota</taxon>
        <taxon>Actinomycetes</taxon>
        <taxon>Propionibacteriales</taxon>
        <taxon>Nocardioidaceae</taxon>
        <taxon>Nocardioides</taxon>
    </lineage>
</organism>
<name>A0A7W3P7T7_9ACTN</name>
<evidence type="ECO:0000313" key="4">
    <source>
        <dbReference type="EMBL" id="MBA8801762.1"/>
    </source>
</evidence>
<dbReference type="EMBL" id="JACGXA010000001">
    <property type="protein sequence ID" value="MBA8801762.1"/>
    <property type="molecule type" value="Genomic_DNA"/>
</dbReference>
<dbReference type="AlphaFoldDB" id="A0A7W3P7T7"/>
<dbReference type="RefSeq" id="WP_246377066.1">
    <property type="nucleotide sequence ID" value="NZ_JACGXA010000001.1"/>
</dbReference>
<feature type="region of interest" description="Disordered" evidence="2">
    <location>
        <begin position="28"/>
        <end position="47"/>
    </location>
</feature>
<evidence type="ECO:0008006" key="6">
    <source>
        <dbReference type="Google" id="ProtNLM"/>
    </source>
</evidence>
<evidence type="ECO:0000256" key="2">
    <source>
        <dbReference type="SAM" id="MobiDB-lite"/>
    </source>
</evidence>
<dbReference type="Proteomes" id="UP000580910">
    <property type="component" value="Unassembled WGS sequence"/>
</dbReference>
<accession>A0A7W3P7T7</accession>
<dbReference type="CDD" id="cd05829">
    <property type="entry name" value="Sortase_F"/>
    <property type="match status" value="1"/>
</dbReference>
<dbReference type="SUPFAM" id="SSF63817">
    <property type="entry name" value="Sortase"/>
    <property type="match status" value="1"/>
</dbReference>
<keyword evidence="1" id="KW-0378">Hydrolase</keyword>
<dbReference type="GO" id="GO:0016787">
    <property type="term" value="F:hydrolase activity"/>
    <property type="evidence" value="ECO:0007669"/>
    <property type="project" value="UniProtKB-KW"/>
</dbReference>
<feature type="chain" id="PRO_5039597625" description="Sortase family protein" evidence="3">
    <location>
        <begin position="27"/>
        <end position="208"/>
    </location>
</feature>
<dbReference type="Pfam" id="PF04203">
    <property type="entry name" value="Sortase"/>
    <property type="match status" value="1"/>
</dbReference>
<dbReference type="InterPro" id="IPR042001">
    <property type="entry name" value="Sortase_F"/>
</dbReference>
<evidence type="ECO:0000256" key="3">
    <source>
        <dbReference type="SAM" id="SignalP"/>
    </source>
</evidence>
<dbReference type="InterPro" id="IPR005754">
    <property type="entry name" value="Sortase"/>
</dbReference>
<feature type="compositionally biased region" description="Low complexity" evidence="2">
    <location>
        <begin position="32"/>
        <end position="47"/>
    </location>
</feature>
<comment type="caution">
    <text evidence="4">The sequence shown here is derived from an EMBL/GenBank/DDBJ whole genome shotgun (WGS) entry which is preliminary data.</text>
</comment>
<feature type="signal peptide" evidence="3">
    <location>
        <begin position="1"/>
        <end position="26"/>
    </location>
</feature>
<evidence type="ECO:0000313" key="5">
    <source>
        <dbReference type="Proteomes" id="UP000580910"/>
    </source>
</evidence>
<dbReference type="PROSITE" id="PS51257">
    <property type="entry name" value="PROKAR_LIPOPROTEIN"/>
    <property type="match status" value="1"/>
</dbReference>
<dbReference type="Gene3D" id="2.40.260.10">
    <property type="entry name" value="Sortase"/>
    <property type="match status" value="1"/>
</dbReference>
<reference evidence="4 5" key="1">
    <citation type="submission" date="2020-07" db="EMBL/GenBank/DDBJ databases">
        <title>Sequencing the genomes of 1000 actinobacteria strains.</title>
        <authorList>
            <person name="Klenk H.-P."/>
        </authorList>
    </citation>
    <scope>NUCLEOTIDE SEQUENCE [LARGE SCALE GENOMIC DNA]</scope>
    <source>
        <strain evidence="4 5">DSM 21349</strain>
    </source>
</reference>
<evidence type="ECO:0000256" key="1">
    <source>
        <dbReference type="ARBA" id="ARBA00022801"/>
    </source>
</evidence>
<proteinExistence type="predicted"/>
<gene>
    <name evidence="4" type="ORF">FB382_000053</name>
</gene>
<sequence>MPRTLAPGAVTLTALAALLTGCSATGAGGAPGAEDAPSPPATSAAPARPAAVAHAAGSQVRPEVPRRVTLPSGRTLPVDPAGTRADGSLAVPDDIQRAGWWTGGSRLGDPYGSIVLAAHVDSFTQGVGPAVELLSARPGARIHLVGKRLSQWYRVSSVRLVPQADLSRQSVVFSGAGDRRLVMVTCGGVYDASRGGYQDNVVVVARPE</sequence>
<protein>
    <recommendedName>
        <fullName evidence="6">Sortase family protein</fullName>
    </recommendedName>
</protein>
<keyword evidence="3" id="KW-0732">Signal</keyword>
<dbReference type="InterPro" id="IPR023365">
    <property type="entry name" value="Sortase_dom-sf"/>
</dbReference>